<evidence type="ECO:0000313" key="1">
    <source>
        <dbReference type="EMBL" id="CAG9607598.1"/>
    </source>
</evidence>
<protein>
    <submittedName>
        <fullName evidence="1">Uncharacterized protein</fullName>
    </submittedName>
</protein>
<gene>
    <name evidence="1" type="ORF">NEOCIP111885_01290</name>
</gene>
<evidence type="ECO:0000313" key="2">
    <source>
        <dbReference type="Proteomes" id="UP000789845"/>
    </source>
</evidence>
<proteinExistence type="predicted"/>
<name>A0A9C7G8L0_9BACI</name>
<dbReference type="Proteomes" id="UP000789845">
    <property type="component" value="Unassembled WGS sequence"/>
</dbReference>
<comment type="caution">
    <text evidence="1">The sequence shown here is derived from an EMBL/GenBank/DDBJ whole genome shotgun (WGS) entry which is preliminary data.</text>
</comment>
<accession>A0A9C7G8L0</accession>
<organism evidence="1 2">
    <name type="scientific">Pseudoneobacillus rhizosphaerae</name>
    <dbReference type="NCBI Taxonomy" id="2880968"/>
    <lineage>
        <taxon>Bacteria</taxon>
        <taxon>Bacillati</taxon>
        <taxon>Bacillota</taxon>
        <taxon>Bacilli</taxon>
        <taxon>Bacillales</taxon>
        <taxon>Bacillaceae</taxon>
        <taxon>Pseudoneobacillus</taxon>
    </lineage>
</organism>
<dbReference type="EMBL" id="CAKJTG010000006">
    <property type="protein sequence ID" value="CAG9607598.1"/>
    <property type="molecule type" value="Genomic_DNA"/>
</dbReference>
<sequence length="101" mass="11851">MINNADIIERLKLLIGQELTSHTLHEALFTEEKHKKILRRFNSGKYNYIEYKVKIQEQAECKYVADITLLGNPNSFRIGIIQDSDLKYIIDSDPRISYSYL</sequence>
<keyword evidence="2" id="KW-1185">Reference proteome</keyword>
<reference evidence="1" key="1">
    <citation type="submission" date="2021-10" db="EMBL/GenBank/DDBJ databases">
        <authorList>
            <person name="Criscuolo A."/>
        </authorList>
    </citation>
    <scope>NUCLEOTIDE SEQUENCE</scope>
    <source>
        <strain evidence="1">CIP111885</strain>
    </source>
</reference>
<dbReference type="RefSeq" id="WP_230495867.1">
    <property type="nucleotide sequence ID" value="NZ_CAKJTG010000006.1"/>
</dbReference>
<dbReference type="AlphaFoldDB" id="A0A9C7G8L0"/>